<evidence type="ECO:0000313" key="3">
    <source>
        <dbReference type="EMBL" id="NCS59438.1"/>
    </source>
</evidence>
<evidence type="ECO:0000256" key="1">
    <source>
        <dbReference type="SAM" id="MobiDB-lite"/>
    </source>
</evidence>
<protein>
    <submittedName>
        <fullName evidence="3">Uncharacterized protein</fullName>
    </submittedName>
</protein>
<accession>A0A966L757</accession>
<keyword evidence="2" id="KW-1133">Transmembrane helix</keyword>
<evidence type="ECO:0000313" key="4">
    <source>
        <dbReference type="Proteomes" id="UP000799330"/>
    </source>
</evidence>
<keyword evidence="2" id="KW-0472">Membrane</keyword>
<gene>
    <name evidence="3" type="ORF">GPJ16_22460</name>
</gene>
<organism evidence="3 4">
    <name type="scientific">Microcystis aeruginosa G11-04</name>
    <dbReference type="NCBI Taxonomy" id="2685956"/>
    <lineage>
        <taxon>Bacteria</taxon>
        <taxon>Bacillati</taxon>
        <taxon>Cyanobacteriota</taxon>
        <taxon>Cyanophyceae</taxon>
        <taxon>Oscillatoriophycideae</taxon>
        <taxon>Chroococcales</taxon>
        <taxon>Microcystaceae</taxon>
        <taxon>Microcystis</taxon>
    </lineage>
</organism>
<feature type="transmembrane region" description="Helical" evidence="2">
    <location>
        <begin position="177"/>
        <end position="195"/>
    </location>
</feature>
<sequence length="224" mass="25556">MSNPNNEPKLEQNSENSSMGGMQGTIGTGNLQSQGNFNTFLTTVSKINGQTPVIHVYRIIRNLNLRYGLYHKEVYPRVGELYEKDSKFRSLIDAVNAYQKWETCSLKIKRTILIILVAASFLGCFITFSLINKESDFYVHSGSESFNFLEDRTLGLYGKYHDYFNSLPSIERTKSESGTYGTLGLIGFIGLFWLHSGQDERMSRKIEKSLEDYVNEVLFPPESR</sequence>
<dbReference type="AlphaFoldDB" id="A0A966L757"/>
<comment type="caution">
    <text evidence="3">The sequence shown here is derived from an EMBL/GenBank/DDBJ whole genome shotgun (WGS) entry which is preliminary data.</text>
</comment>
<proteinExistence type="predicted"/>
<feature type="region of interest" description="Disordered" evidence="1">
    <location>
        <begin position="1"/>
        <end position="25"/>
    </location>
</feature>
<dbReference type="EMBL" id="JAADAI010000454">
    <property type="protein sequence ID" value="NCS59438.1"/>
    <property type="molecule type" value="Genomic_DNA"/>
</dbReference>
<feature type="transmembrane region" description="Helical" evidence="2">
    <location>
        <begin position="112"/>
        <end position="131"/>
    </location>
</feature>
<name>A0A966L757_MICAE</name>
<dbReference type="Proteomes" id="UP000799330">
    <property type="component" value="Unassembled WGS sequence"/>
</dbReference>
<evidence type="ECO:0000256" key="2">
    <source>
        <dbReference type="SAM" id="Phobius"/>
    </source>
</evidence>
<reference evidence="3" key="1">
    <citation type="journal article" date="2019" name="Mol. Ecol.">
        <title>Genome evolution and host-microbiome shifts correspond with intraspecific niche divergence within harmful algal bloom-forming Microcystis aeruginosa.</title>
        <authorList>
            <person name="Jackrel S.L."/>
            <person name="White J.D."/>
            <person name="Evans J.T."/>
            <person name="Buffin K."/>
            <person name="Hayden K."/>
            <person name="Sarnelle O."/>
            <person name="Denef V.J."/>
        </authorList>
    </citation>
    <scope>NUCLEOTIDE SEQUENCE</scope>
    <source>
        <strain evidence="3">G11-04</strain>
    </source>
</reference>
<feature type="compositionally biased region" description="Polar residues" evidence="1">
    <location>
        <begin position="1"/>
        <end position="20"/>
    </location>
</feature>
<keyword evidence="2" id="KW-0812">Transmembrane</keyword>